<evidence type="ECO:0008006" key="4">
    <source>
        <dbReference type="Google" id="ProtNLM"/>
    </source>
</evidence>
<evidence type="ECO:0000256" key="1">
    <source>
        <dbReference type="SAM" id="MobiDB-lite"/>
    </source>
</evidence>
<organism evidence="2 3">
    <name type="scientific">Conidiobolus coronatus (strain ATCC 28846 / CBS 209.66 / NRRL 28638)</name>
    <name type="common">Delacroixia coronata</name>
    <dbReference type="NCBI Taxonomy" id="796925"/>
    <lineage>
        <taxon>Eukaryota</taxon>
        <taxon>Fungi</taxon>
        <taxon>Fungi incertae sedis</taxon>
        <taxon>Zoopagomycota</taxon>
        <taxon>Entomophthoromycotina</taxon>
        <taxon>Entomophthoromycetes</taxon>
        <taxon>Entomophthorales</taxon>
        <taxon>Ancylistaceae</taxon>
        <taxon>Conidiobolus</taxon>
    </lineage>
</organism>
<dbReference type="AlphaFoldDB" id="A0A137NWX5"/>
<dbReference type="EMBL" id="KQ964652">
    <property type="protein sequence ID" value="KXN67198.1"/>
    <property type="molecule type" value="Genomic_DNA"/>
</dbReference>
<protein>
    <recommendedName>
        <fullName evidence="4">NAD(P)-binding protein</fullName>
    </recommendedName>
</protein>
<accession>A0A137NWX5</accession>
<name>A0A137NWX5_CONC2</name>
<evidence type="ECO:0000313" key="2">
    <source>
        <dbReference type="EMBL" id="KXN67198.1"/>
    </source>
</evidence>
<feature type="region of interest" description="Disordered" evidence="1">
    <location>
        <begin position="1"/>
        <end position="57"/>
    </location>
</feature>
<feature type="non-terminal residue" evidence="2">
    <location>
        <position position="153"/>
    </location>
</feature>
<dbReference type="Gene3D" id="3.40.50.720">
    <property type="entry name" value="NAD(P)-binding Rossmann-like Domain"/>
    <property type="match status" value="1"/>
</dbReference>
<dbReference type="InterPro" id="IPR036291">
    <property type="entry name" value="NAD(P)-bd_dom_sf"/>
</dbReference>
<dbReference type="Proteomes" id="UP000070444">
    <property type="component" value="Unassembled WGS sequence"/>
</dbReference>
<reference evidence="2 3" key="1">
    <citation type="journal article" date="2015" name="Genome Biol. Evol.">
        <title>Phylogenomic analyses indicate that early fungi evolved digesting cell walls of algal ancestors of land plants.</title>
        <authorList>
            <person name="Chang Y."/>
            <person name="Wang S."/>
            <person name="Sekimoto S."/>
            <person name="Aerts A.L."/>
            <person name="Choi C."/>
            <person name="Clum A."/>
            <person name="LaButti K.M."/>
            <person name="Lindquist E.A."/>
            <person name="Yee Ngan C."/>
            <person name="Ohm R.A."/>
            <person name="Salamov A.A."/>
            <person name="Grigoriev I.V."/>
            <person name="Spatafora J.W."/>
            <person name="Berbee M.L."/>
        </authorList>
    </citation>
    <scope>NUCLEOTIDE SEQUENCE [LARGE SCALE GENOMIC DNA]</scope>
    <source>
        <strain evidence="2 3">NRRL 28638</strain>
    </source>
</reference>
<keyword evidence="3" id="KW-1185">Reference proteome</keyword>
<feature type="compositionally biased region" description="Pro residues" evidence="1">
    <location>
        <begin position="23"/>
        <end position="38"/>
    </location>
</feature>
<sequence>MSMETVVARDQVSKHLSPFNPKRNPPSPSESTISPPPSLVHQDTEADTESLTPTPGIMRLDPSQPVVFISNGSEEEIGCYLAKYFLRNNCKVILALPKPSDHEHHIINDLDCDKIHLNLRDQHSIDSVYEHIKARYTKIDILIIPPTKDLIGP</sequence>
<dbReference type="SUPFAM" id="SSF51735">
    <property type="entry name" value="NAD(P)-binding Rossmann-fold domains"/>
    <property type="match status" value="1"/>
</dbReference>
<proteinExistence type="predicted"/>
<evidence type="ECO:0000313" key="3">
    <source>
        <dbReference type="Proteomes" id="UP000070444"/>
    </source>
</evidence>
<gene>
    <name evidence="2" type="ORF">CONCODRAFT_19772</name>
</gene>